<reference evidence="4 5" key="2">
    <citation type="submission" date="2018-01" db="EMBL/GenBank/DDBJ databases">
        <title>Genomic study of Klebsiella pneumoniae.</title>
        <authorList>
            <person name="Yang Y."/>
            <person name="Bicalho R."/>
        </authorList>
    </citation>
    <scope>NUCLEOTIDE SEQUENCE [LARGE SCALE GENOMIC DNA]</scope>
    <source>
        <strain evidence="3 5">A5</strain>
        <strain evidence="2 4">A8</strain>
    </source>
</reference>
<dbReference type="InterPro" id="IPR001387">
    <property type="entry name" value="Cro/C1-type_HTH"/>
</dbReference>
<proteinExistence type="predicted"/>
<evidence type="ECO:0000313" key="4">
    <source>
        <dbReference type="Proteomes" id="UP000234412"/>
    </source>
</evidence>
<evidence type="ECO:0000313" key="2">
    <source>
        <dbReference type="EMBL" id="PLM95901.1"/>
    </source>
</evidence>
<evidence type="ECO:0000313" key="3">
    <source>
        <dbReference type="EMBL" id="PLP48523.1"/>
    </source>
</evidence>
<dbReference type="EMBL" id="PICB01000085">
    <property type="protein sequence ID" value="PLP48523.1"/>
    <property type="molecule type" value="Genomic_DNA"/>
</dbReference>
<feature type="domain" description="HTH cro/C1-type" evidence="1">
    <location>
        <begin position="5"/>
        <end position="27"/>
    </location>
</feature>
<comment type="caution">
    <text evidence="3">The sequence shown here is derived from an EMBL/GenBank/DDBJ whole genome shotgun (WGS) entry which is preliminary data.</text>
</comment>
<dbReference type="AlphaFoldDB" id="A0A2N5AM12"/>
<dbReference type="EMBL" id="PIDP01000213">
    <property type="protein sequence ID" value="PLM95901.1"/>
    <property type="molecule type" value="Genomic_DNA"/>
</dbReference>
<accession>A0A2N5AM12</accession>
<evidence type="ECO:0000313" key="5">
    <source>
        <dbReference type="Proteomes" id="UP000234473"/>
    </source>
</evidence>
<sequence>MRVSRNGLTQKQLAEKFNISVTTVIKYTAIEREEYESKAKERRLKAYTMRSNGFSLKEIALELGCSYNAAAALVKRYKHIDMLKNHSVV</sequence>
<gene>
    <name evidence="3" type="ORF">CWM98_03260</name>
    <name evidence="2" type="ORF">CWN47_08950</name>
</gene>
<reference evidence="4 5" key="1">
    <citation type="submission" date="2017-11" db="EMBL/GenBank/DDBJ databases">
        <authorList>
            <person name="Han C.G."/>
        </authorList>
    </citation>
    <scope>NUCLEOTIDE SEQUENCE [LARGE SCALE GENOMIC DNA]</scope>
    <source>
        <strain evidence="3 5">A5</strain>
        <strain evidence="2 4">A8</strain>
    </source>
</reference>
<protein>
    <submittedName>
        <fullName evidence="3">Plasmid replication protein</fullName>
    </submittedName>
</protein>
<organism evidence="3 5">
    <name type="scientific">Klebsiella variicola</name>
    <dbReference type="NCBI Taxonomy" id="244366"/>
    <lineage>
        <taxon>Bacteria</taxon>
        <taxon>Pseudomonadati</taxon>
        <taxon>Pseudomonadota</taxon>
        <taxon>Gammaproteobacteria</taxon>
        <taxon>Enterobacterales</taxon>
        <taxon>Enterobacteriaceae</taxon>
        <taxon>Klebsiella/Raoultella group</taxon>
        <taxon>Klebsiella</taxon>
        <taxon>Klebsiella pneumoniae complex</taxon>
    </lineage>
</organism>
<dbReference type="Proteomes" id="UP000234473">
    <property type="component" value="Unassembled WGS sequence"/>
</dbReference>
<name>A0A2N5AM12_KLEVA</name>
<evidence type="ECO:0000259" key="1">
    <source>
        <dbReference type="PROSITE" id="PS50943"/>
    </source>
</evidence>
<dbReference type="Proteomes" id="UP000234412">
    <property type="component" value="Unassembled WGS sequence"/>
</dbReference>
<dbReference type="PROSITE" id="PS50943">
    <property type="entry name" value="HTH_CROC1"/>
    <property type="match status" value="1"/>
</dbReference>